<evidence type="ECO:0000313" key="9">
    <source>
        <dbReference type="Proteomes" id="UP000239814"/>
    </source>
</evidence>
<name>A0A2S0KD70_9ACTN</name>
<dbReference type="InterPro" id="IPR009075">
    <property type="entry name" value="AcylCo_DH/oxidase_C"/>
</dbReference>
<comment type="similarity">
    <text evidence="2">Belongs to the acyl-CoA dehydrogenase family.</text>
</comment>
<comment type="cofactor">
    <cofactor evidence="1">
        <name>FAD</name>
        <dbReference type="ChEBI" id="CHEBI:57692"/>
    </cofactor>
</comment>
<dbReference type="InterPro" id="IPR009100">
    <property type="entry name" value="AcylCoA_DH/oxidase_NM_dom_sf"/>
</dbReference>
<dbReference type="Gene3D" id="2.40.110.10">
    <property type="entry name" value="Butyryl-CoA Dehydrogenase, subunit A, domain 2"/>
    <property type="match status" value="1"/>
</dbReference>
<dbReference type="OrthoDB" id="8677713at2"/>
<dbReference type="PANTHER" id="PTHR43884">
    <property type="entry name" value="ACYL-COA DEHYDROGENASE"/>
    <property type="match status" value="1"/>
</dbReference>
<organism evidence="8 9">
    <name type="scientific">Gordonia iterans</name>
    <dbReference type="NCBI Taxonomy" id="1004901"/>
    <lineage>
        <taxon>Bacteria</taxon>
        <taxon>Bacillati</taxon>
        <taxon>Actinomycetota</taxon>
        <taxon>Actinomycetes</taxon>
        <taxon>Mycobacteriales</taxon>
        <taxon>Gordoniaceae</taxon>
        <taxon>Gordonia</taxon>
    </lineage>
</organism>
<dbReference type="Pfam" id="PF00441">
    <property type="entry name" value="Acyl-CoA_dh_1"/>
    <property type="match status" value="1"/>
</dbReference>
<dbReference type="SUPFAM" id="SSF47203">
    <property type="entry name" value="Acyl-CoA dehydrogenase C-terminal domain-like"/>
    <property type="match status" value="1"/>
</dbReference>
<evidence type="ECO:0000256" key="2">
    <source>
        <dbReference type="ARBA" id="ARBA00009347"/>
    </source>
</evidence>
<dbReference type="AlphaFoldDB" id="A0A2S0KD70"/>
<dbReference type="RefSeq" id="WP_105941354.1">
    <property type="nucleotide sequence ID" value="NZ_CP027433.1"/>
</dbReference>
<dbReference type="PANTHER" id="PTHR43884:SF20">
    <property type="entry name" value="ACYL-COA DEHYDROGENASE FADE28"/>
    <property type="match status" value="1"/>
</dbReference>
<dbReference type="InterPro" id="IPR046373">
    <property type="entry name" value="Acyl-CoA_Oxase/DH_mid-dom_sf"/>
</dbReference>
<proteinExistence type="inferred from homology"/>
<evidence type="ECO:0000256" key="3">
    <source>
        <dbReference type="ARBA" id="ARBA00022630"/>
    </source>
</evidence>
<sequence>MDEHSALADAVRDVVRRGGGPAAMRAALTSEHRYHAELWQTLSGDVGVAALSVPEHYDGAGATSRESAVVIETLGETLTPVPLLTTVLAIDALLATGDPASCARLLPLVATGEHIIALCWAGVSGWDAPGVTAEAGLLSGAAEYVIDGESADSFLVLAGPDRVTLHHVDADAPGVTVTGLPVLDPTRPLARVHFDQTPSETIPAPTGLSDRLRTLAWALLSAEQTGGAAGALALTVEHTTARTQFGRPLASFQALKHTMADMYVLVETMRSMSAAAVAAVADDDPDAAALAAAAHVYCSEGFVTVSGQAIQLHGGIGITAEHDIGLFFKRAQADAQLFGSPRRALSGIS</sequence>
<evidence type="ECO:0000259" key="6">
    <source>
        <dbReference type="Pfam" id="PF00441"/>
    </source>
</evidence>
<dbReference type="KEGG" id="git:C6V83_04310"/>
<reference evidence="8 9" key="1">
    <citation type="submission" date="2018-03" db="EMBL/GenBank/DDBJ databases">
        <title>Characteristics and genome of n-alkane degrading marine bacteria Gordonia iterans isolated from crude oil contaminated in Tae-an, South Korea.</title>
        <authorList>
            <person name="Lee S.-S."/>
            <person name="Kim H."/>
        </authorList>
    </citation>
    <scope>NUCLEOTIDE SEQUENCE [LARGE SCALE GENOMIC DNA]</scope>
    <source>
        <strain evidence="8 9">Co17</strain>
    </source>
</reference>
<dbReference type="EMBL" id="CP027433">
    <property type="protein sequence ID" value="AVL99619.1"/>
    <property type="molecule type" value="Genomic_DNA"/>
</dbReference>
<dbReference type="Gene3D" id="1.10.540.10">
    <property type="entry name" value="Acyl-CoA dehydrogenase/oxidase, N-terminal domain"/>
    <property type="match status" value="1"/>
</dbReference>
<evidence type="ECO:0000256" key="4">
    <source>
        <dbReference type="ARBA" id="ARBA00022827"/>
    </source>
</evidence>
<keyword evidence="3" id="KW-0285">Flavoprotein</keyword>
<gene>
    <name evidence="8" type="ORF">C6V83_04310</name>
</gene>
<dbReference type="GO" id="GO:0050660">
    <property type="term" value="F:flavin adenine dinucleotide binding"/>
    <property type="evidence" value="ECO:0007669"/>
    <property type="project" value="InterPro"/>
</dbReference>
<dbReference type="InterPro" id="IPR036250">
    <property type="entry name" value="AcylCo_DH-like_C"/>
</dbReference>
<dbReference type="SUPFAM" id="SSF56645">
    <property type="entry name" value="Acyl-CoA dehydrogenase NM domain-like"/>
    <property type="match status" value="1"/>
</dbReference>
<accession>A0A2S0KD70</accession>
<dbReference type="Pfam" id="PF02771">
    <property type="entry name" value="Acyl-CoA_dh_N"/>
    <property type="match status" value="1"/>
</dbReference>
<keyword evidence="9" id="KW-1185">Reference proteome</keyword>
<dbReference type="InterPro" id="IPR037069">
    <property type="entry name" value="AcylCoA_DH/ox_N_sf"/>
</dbReference>
<dbReference type="Gene3D" id="1.20.140.10">
    <property type="entry name" value="Butyryl-CoA Dehydrogenase, subunit A, domain 3"/>
    <property type="match status" value="1"/>
</dbReference>
<evidence type="ECO:0000256" key="1">
    <source>
        <dbReference type="ARBA" id="ARBA00001974"/>
    </source>
</evidence>
<evidence type="ECO:0000313" key="8">
    <source>
        <dbReference type="EMBL" id="AVL99619.1"/>
    </source>
</evidence>
<keyword evidence="5" id="KW-0560">Oxidoreductase</keyword>
<dbReference type="Proteomes" id="UP000239814">
    <property type="component" value="Chromosome"/>
</dbReference>
<dbReference type="InterPro" id="IPR013786">
    <property type="entry name" value="AcylCoA_DH/ox_N"/>
</dbReference>
<evidence type="ECO:0000256" key="5">
    <source>
        <dbReference type="ARBA" id="ARBA00023002"/>
    </source>
</evidence>
<protein>
    <submittedName>
        <fullName evidence="8">Acyl-CoA dehydrogenase</fullName>
    </submittedName>
</protein>
<evidence type="ECO:0000259" key="7">
    <source>
        <dbReference type="Pfam" id="PF02771"/>
    </source>
</evidence>
<dbReference type="GO" id="GO:0003995">
    <property type="term" value="F:acyl-CoA dehydrogenase activity"/>
    <property type="evidence" value="ECO:0007669"/>
    <property type="project" value="TreeGrafter"/>
</dbReference>
<keyword evidence="4" id="KW-0274">FAD</keyword>
<feature type="domain" description="Acyl-CoA dehydrogenase/oxidase N-terminal" evidence="7">
    <location>
        <begin position="2"/>
        <end position="113"/>
    </location>
</feature>
<feature type="domain" description="Acyl-CoA dehydrogenase/oxidase C-terminal" evidence="6">
    <location>
        <begin position="220"/>
        <end position="339"/>
    </location>
</feature>